<dbReference type="SUPFAM" id="SSF48452">
    <property type="entry name" value="TPR-like"/>
    <property type="match status" value="1"/>
</dbReference>
<dbReference type="Pfam" id="PF13181">
    <property type="entry name" value="TPR_8"/>
    <property type="match status" value="1"/>
</dbReference>
<feature type="chain" id="PRO_5038747204" evidence="3">
    <location>
        <begin position="32"/>
        <end position="622"/>
    </location>
</feature>
<sequence length="622" mass="70542">MITNIRKKKLLQGISAMMLGFLFVLTGPSQADSANKSEIPAKKQDSRPDLPKSDRSTDHEGSEVDLLTKSSSVSISTQEILPVRSLTNDLLYQILSADIAEQRGLDVYAYETMLDVAKETADPRLARRAAEIAVKNRNIKDALQAVRLWHKLAPQSEEAQKYLLGFLVLDNRLDEVKDYFSSRLAAATPEKRVALFYQLQQLLAGTKNKSDAFAIMEEVAAPYQDIPEAHLSLAVSALMKNDRSRARDEVQKALVLKPDSEMAVLTYAQVSSNTSEAIDILSAFLLKYPESREVRISLARLLLGQKKYENARQEFEILLNSDPQDLMALYSLGLLSIQENDYISAEKYLERYLGTSSAQSTENRQELIQVLFLLSQIAEEQHRYDESLQWLSRINPDEDDEVALGVEIRKAQIYAKKGNVNRARKIITDLANENPYEREKLLLTEAQILKEVKRTKDAFNVLKSGVAQFPQNTNILYDYALAAENLGKYGIMEESLKRIIEIDPNYQQAYNALGYSLADRNLRLDEAFILIDKAIKLAPDDPYIIDSLGWVFFRQGDLDLAEQNLRHAYKLRSDNEIAIHLAEVLWTKGNRQEALSFFSKVKKKDPDNDLLNSTLTRLKIKL</sequence>
<organism evidence="4">
    <name type="scientific">Oxalobacter aliiformigenes</name>
    <dbReference type="NCBI Taxonomy" id="2946593"/>
    <lineage>
        <taxon>Bacteria</taxon>
        <taxon>Pseudomonadati</taxon>
        <taxon>Pseudomonadota</taxon>
        <taxon>Betaproteobacteria</taxon>
        <taxon>Burkholderiales</taxon>
        <taxon>Oxalobacteraceae</taxon>
        <taxon>Oxalobacter</taxon>
    </lineage>
</organism>
<dbReference type="AlphaFoldDB" id="A0A9E9LDQ0"/>
<dbReference type="PANTHER" id="PTHR12558">
    <property type="entry name" value="CELL DIVISION CYCLE 16,23,27"/>
    <property type="match status" value="1"/>
</dbReference>
<keyword evidence="3" id="KW-0732">Signal</keyword>
<reference evidence="4" key="1">
    <citation type="journal article" date="2022" name="Front. Microbiol.">
        <title>New perspectives on an old grouping: The genomic and phenotypic variability of Oxalobacter formigenes and the implications for calcium oxalate stone prevention.</title>
        <authorList>
            <person name="Chmiel J.A."/>
            <person name="Carr C."/>
            <person name="Stuivenberg G.A."/>
            <person name="Venema R."/>
            <person name="Chanyi R.M."/>
            <person name="Al K.F."/>
            <person name="Giguere D."/>
            <person name="Say H."/>
            <person name="Akouris P.P."/>
            <person name="Dominguez Romero S.A."/>
            <person name="Kwong A."/>
            <person name="Tai V."/>
            <person name="Koval S.F."/>
            <person name="Razvi H."/>
            <person name="Bjazevic J."/>
            <person name="Burton J.P."/>
        </authorList>
    </citation>
    <scope>NUCLEOTIDE SEQUENCE</scope>
    <source>
        <strain evidence="4">OxK</strain>
    </source>
</reference>
<proteinExistence type="predicted"/>
<dbReference type="EMBL" id="CP098251">
    <property type="protein sequence ID" value="WAV91120.1"/>
    <property type="molecule type" value="Genomic_DNA"/>
</dbReference>
<dbReference type="InterPro" id="IPR019734">
    <property type="entry name" value="TPR_rpt"/>
</dbReference>
<dbReference type="RefSeq" id="WP_269315910.1">
    <property type="nucleotide sequence ID" value="NZ_CP098251.1"/>
</dbReference>
<dbReference type="PROSITE" id="PS50005">
    <property type="entry name" value="TPR"/>
    <property type="match status" value="2"/>
</dbReference>
<dbReference type="Gene3D" id="1.25.40.10">
    <property type="entry name" value="Tetratricopeptide repeat domain"/>
    <property type="match status" value="2"/>
</dbReference>
<protein>
    <submittedName>
        <fullName evidence="4">Tetratricopeptide repeat protein</fullName>
    </submittedName>
</protein>
<dbReference type="PANTHER" id="PTHR12558:SF13">
    <property type="entry name" value="CELL DIVISION CYCLE PROTEIN 27 HOMOLOG"/>
    <property type="match status" value="1"/>
</dbReference>
<feature type="repeat" description="TPR" evidence="1">
    <location>
        <begin position="227"/>
        <end position="260"/>
    </location>
</feature>
<dbReference type="SMART" id="SM00028">
    <property type="entry name" value="TPR"/>
    <property type="match status" value="7"/>
</dbReference>
<keyword evidence="1" id="KW-0802">TPR repeat</keyword>
<name>A0A9E9LDQ0_9BURK</name>
<evidence type="ECO:0000256" key="1">
    <source>
        <dbReference type="PROSITE-ProRule" id="PRU00339"/>
    </source>
</evidence>
<dbReference type="Pfam" id="PF14559">
    <property type="entry name" value="TPR_19"/>
    <property type="match status" value="1"/>
</dbReference>
<dbReference type="Proteomes" id="UP001164819">
    <property type="component" value="Chromosome"/>
</dbReference>
<accession>A0A9E9LDQ0</accession>
<dbReference type="InterPro" id="IPR011990">
    <property type="entry name" value="TPR-like_helical_dom_sf"/>
</dbReference>
<feature type="signal peptide" evidence="3">
    <location>
        <begin position="1"/>
        <end position="31"/>
    </location>
</feature>
<feature type="compositionally biased region" description="Basic and acidic residues" evidence="2">
    <location>
        <begin position="39"/>
        <end position="62"/>
    </location>
</feature>
<evidence type="ECO:0000256" key="3">
    <source>
        <dbReference type="SAM" id="SignalP"/>
    </source>
</evidence>
<evidence type="ECO:0000313" key="4">
    <source>
        <dbReference type="EMBL" id="WAV91120.1"/>
    </source>
</evidence>
<dbReference type="Pfam" id="PF13432">
    <property type="entry name" value="TPR_16"/>
    <property type="match status" value="1"/>
</dbReference>
<feature type="region of interest" description="Disordered" evidence="2">
    <location>
        <begin position="31"/>
        <end position="64"/>
    </location>
</feature>
<evidence type="ECO:0000256" key="2">
    <source>
        <dbReference type="SAM" id="MobiDB-lite"/>
    </source>
</evidence>
<gene>
    <name evidence="4" type="ORF">NB646_09940</name>
</gene>
<feature type="repeat" description="TPR" evidence="1">
    <location>
        <begin position="575"/>
        <end position="608"/>
    </location>
</feature>